<protein>
    <submittedName>
        <fullName evidence="2">Uncharacterized protein</fullName>
    </submittedName>
</protein>
<reference evidence="3" key="1">
    <citation type="journal article" date="2019" name="Int. J. Syst. Evol. Microbiol.">
        <title>The Global Catalogue of Microorganisms (GCM) 10K type strain sequencing project: providing services to taxonomists for standard genome sequencing and annotation.</title>
        <authorList>
            <consortium name="The Broad Institute Genomics Platform"/>
            <consortium name="The Broad Institute Genome Sequencing Center for Infectious Disease"/>
            <person name="Wu L."/>
            <person name="Ma J."/>
        </authorList>
    </citation>
    <scope>NUCLEOTIDE SEQUENCE [LARGE SCALE GENOMIC DNA]</scope>
    <source>
        <strain evidence="3">JCM 13006</strain>
    </source>
</reference>
<sequence>MSTATVLLLAPLAIAAVLTATASRPGPRHRGPRAESGRGDRAGRPRHARTGG</sequence>
<proteinExistence type="predicted"/>
<feature type="compositionally biased region" description="Basic and acidic residues" evidence="1">
    <location>
        <begin position="32"/>
        <end position="43"/>
    </location>
</feature>
<dbReference type="Proteomes" id="UP001501752">
    <property type="component" value="Unassembled WGS sequence"/>
</dbReference>
<evidence type="ECO:0000313" key="3">
    <source>
        <dbReference type="Proteomes" id="UP001501752"/>
    </source>
</evidence>
<dbReference type="EMBL" id="BAABIS010000001">
    <property type="protein sequence ID" value="GAA4836673.1"/>
    <property type="molecule type" value="Genomic_DNA"/>
</dbReference>
<feature type="region of interest" description="Disordered" evidence="1">
    <location>
        <begin position="20"/>
        <end position="52"/>
    </location>
</feature>
<keyword evidence="3" id="KW-1185">Reference proteome</keyword>
<dbReference type="RefSeq" id="WP_345695487.1">
    <property type="nucleotide sequence ID" value="NZ_BAABIS010000001.1"/>
</dbReference>
<organism evidence="2 3">
    <name type="scientific">Kitasatospora terrestris</name>
    <dbReference type="NCBI Taxonomy" id="258051"/>
    <lineage>
        <taxon>Bacteria</taxon>
        <taxon>Bacillati</taxon>
        <taxon>Actinomycetota</taxon>
        <taxon>Actinomycetes</taxon>
        <taxon>Kitasatosporales</taxon>
        <taxon>Streptomycetaceae</taxon>
        <taxon>Kitasatospora</taxon>
    </lineage>
</organism>
<evidence type="ECO:0000256" key="1">
    <source>
        <dbReference type="SAM" id="MobiDB-lite"/>
    </source>
</evidence>
<comment type="caution">
    <text evidence="2">The sequence shown here is derived from an EMBL/GenBank/DDBJ whole genome shotgun (WGS) entry which is preliminary data.</text>
</comment>
<evidence type="ECO:0000313" key="2">
    <source>
        <dbReference type="EMBL" id="GAA4836673.1"/>
    </source>
</evidence>
<gene>
    <name evidence="2" type="ORF">GCM10023235_09510</name>
</gene>
<name>A0ABP9DBW4_9ACTN</name>
<accession>A0ABP9DBW4</accession>